<feature type="transmembrane region" description="Helical" evidence="6">
    <location>
        <begin position="164"/>
        <end position="184"/>
    </location>
</feature>
<evidence type="ECO:0000256" key="3">
    <source>
        <dbReference type="ARBA" id="ARBA00022989"/>
    </source>
</evidence>
<evidence type="ECO:0000259" key="7">
    <source>
        <dbReference type="Pfam" id="PF03151"/>
    </source>
</evidence>
<evidence type="ECO:0000313" key="9">
    <source>
        <dbReference type="Proteomes" id="UP000247409"/>
    </source>
</evidence>
<accession>A0A2V3IIV5</accession>
<feature type="transmembrane region" description="Helical" evidence="6">
    <location>
        <begin position="47"/>
        <end position="68"/>
    </location>
</feature>
<evidence type="ECO:0000256" key="1">
    <source>
        <dbReference type="ARBA" id="ARBA00004141"/>
    </source>
</evidence>
<feature type="region of interest" description="Disordered" evidence="5">
    <location>
        <begin position="316"/>
        <end position="343"/>
    </location>
</feature>
<keyword evidence="2 6" id="KW-0812">Transmembrane</keyword>
<feature type="compositionally biased region" description="Basic and acidic residues" evidence="5">
    <location>
        <begin position="316"/>
        <end position="329"/>
    </location>
</feature>
<evidence type="ECO:0000313" key="8">
    <source>
        <dbReference type="EMBL" id="PXF41978.1"/>
    </source>
</evidence>
<dbReference type="InterPro" id="IPR050186">
    <property type="entry name" value="TPT_transporter"/>
</dbReference>
<feature type="transmembrane region" description="Helical" evidence="6">
    <location>
        <begin position="15"/>
        <end position="35"/>
    </location>
</feature>
<proteinExistence type="predicted"/>
<evidence type="ECO:0000256" key="6">
    <source>
        <dbReference type="SAM" id="Phobius"/>
    </source>
</evidence>
<sequence>MSADNPSAQPLSRQMSNIAMAVSFYWVISISMVFANKTLLGSQDRSSAPFFVTWSQCAVTVLFCFVAGKLRLASVPPFEIRPDILKQMLSLSIIFTSMIVFNNLCLKYVEVSFYQVARSLTIVFNVIFDYVILGQTTSFKAMVCCAFVVSGFALGNVEEMRWSFVGVIFGVASSFFVAMNSIFVKKKFVLVDNNPWKITLYNNLNASFLFLPLILFSGELNYLASSPDLRNPSYWGLLLLSGLLGVSISFATAAQIKYTSPLSHNVSATAKAAAQTIIALMVYRNPISALGFLAVLLVLSASLAYTLVRRSEMKKKAEQENNAKLDSLKEPLNTSQDMRAEKA</sequence>
<evidence type="ECO:0000256" key="5">
    <source>
        <dbReference type="SAM" id="MobiDB-lite"/>
    </source>
</evidence>
<dbReference type="PANTHER" id="PTHR11132">
    <property type="entry name" value="SOLUTE CARRIER FAMILY 35"/>
    <property type="match status" value="1"/>
</dbReference>
<gene>
    <name evidence="8" type="ORF">BWQ96_08285</name>
</gene>
<comment type="subcellular location">
    <subcellularLocation>
        <location evidence="1">Membrane</location>
        <topology evidence="1">Multi-pass membrane protein</topology>
    </subcellularLocation>
</comment>
<feature type="transmembrane region" description="Helical" evidence="6">
    <location>
        <begin position="139"/>
        <end position="157"/>
    </location>
</feature>
<dbReference type="InterPro" id="IPR037185">
    <property type="entry name" value="EmrE-like"/>
</dbReference>
<organism evidence="8 9">
    <name type="scientific">Gracilariopsis chorda</name>
    <dbReference type="NCBI Taxonomy" id="448386"/>
    <lineage>
        <taxon>Eukaryota</taxon>
        <taxon>Rhodophyta</taxon>
        <taxon>Florideophyceae</taxon>
        <taxon>Rhodymeniophycidae</taxon>
        <taxon>Gracilariales</taxon>
        <taxon>Gracilariaceae</taxon>
        <taxon>Gracilariopsis</taxon>
    </lineage>
</organism>
<name>A0A2V3IIV5_9FLOR</name>
<evidence type="ECO:0000256" key="2">
    <source>
        <dbReference type="ARBA" id="ARBA00022692"/>
    </source>
</evidence>
<comment type="caution">
    <text evidence="8">The sequence shown here is derived from an EMBL/GenBank/DDBJ whole genome shotgun (WGS) entry which is preliminary data.</text>
</comment>
<dbReference type="InterPro" id="IPR004853">
    <property type="entry name" value="Sugar_P_trans_dom"/>
</dbReference>
<keyword evidence="4 6" id="KW-0472">Membrane</keyword>
<feature type="domain" description="Sugar phosphate transporter" evidence="7">
    <location>
        <begin position="18"/>
        <end position="304"/>
    </location>
</feature>
<dbReference type="GO" id="GO:0016020">
    <property type="term" value="C:membrane"/>
    <property type="evidence" value="ECO:0007669"/>
    <property type="project" value="UniProtKB-SubCell"/>
</dbReference>
<keyword evidence="3 6" id="KW-1133">Transmembrane helix</keyword>
<keyword evidence="9" id="KW-1185">Reference proteome</keyword>
<reference evidence="8 9" key="1">
    <citation type="journal article" date="2018" name="Mol. Biol. Evol.">
        <title>Analysis of the draft genome of the red seaweed Gracilariopsis chorda provides insights into genome size evolution in Rhodophyta.</title>
        <authorList>
            <person name="Lee J."/>
            <person name="Yang E.C."/>
            <person name="Graf L."/>
            <person name="Yang J.H."/>
            <person name="Qiu H."/>
            <person name="Zel Zion U."/>
            <person name="Chan C.X."/>
            <person name="Stephens T.G."/>
            <person name="Weber A.P.M."/>
            <person name="Boo G.H."/>
            <person name="Boo S.M."/>
            <person name="Kim K.M."/>
            <person name="Shin Y."/>
            <person name="Jung M."/>
            <person name="Lee S.J."/>
            <person name="Yim H.S."/>
            <person name="Lee J.H."/>
            <person name="Bhattacharya D."/>
            <person name="Yoon H.S."/>
        </authorList>
    </citation>
    <scope>NUCLEOTIDE SEQUENCE [LARGE SCALE GENOMIC DNA]</scope>
    <source>
        <strain evidence="8 9">SKKU-2015</strain>
        <tissue evidence="8">Whole body</tissue>
    </source>
</reference>
<dbReference type="Pfam" id="PF03151">
    <property type="entry name" value="TPT"/>
    <property type="match status" value="1"/>
</dbReference>
<feature type="transmembrane region" description="Helical" evidence="6">
    <location>
        <begin position="116"/>
        <end position="133"/>
    </location>
</feature>
<feature type="transmembrane region" description="Helical" evidence="6">
    <location>
        <begin position="88"/>
        <end position="109"/>
    </location>
</feature>
<dbReference type="EMBL" id="NBIV01000181">
    <property type="protein sequence ID" value="PXF41978.1"/>
    <property type="molecule type" value="Genomic_DNA"/>
</dbReference>
<dbReference type="AlphaFoldDB" id="A0A2V3IIV5"/>
<feature type="transmembrane region" description="Helical" evidence="6">
    <location>
        <begin position="204"/>
        <end position="223"/>
    </location>
</feature>
<feature type="transmembrane region" description="Helical" evidence="6">
    <location>
        <begin position="235"/>
        <end position="256"/>
    </location>
</feature>
<dbReference type="Proteomes" id="UP000247409">
    <property type="component" value="Unassembled WGS sequence"/>
</dbReference>
<dbReference type="STRING" id="448386.A0A2V3IIV5"/>
<dbReference type="SUPFAM" id="SSF103481">
    <property type="entry name" value="Multidrug resistance efflux transporter EmrE"/>
    <property type="match status" value="1"/>
</dbReference>
<evidence type="ECO:0000256" key="4">
    <source>
        <dbReference type="ARBA" id="ARBA00023136"/>
    </source>
</evidence>
<protein>
    <submittedName>
        <fullName evidence="8">GDP-fucose transporter 1</fullName>
    </submittedName>
</protein>
<dbReference type="OrthoDB" id="5547497at2759"/>
<feature type="transmembrane region" description="Helical" evidence="6">
    <location>
        <begin position="287"/>
        <end position="308"/>
    </location>
</feature>